<proteinExistence type="predicted"/>
<feature type="transmembrane region" description="Helical" evidence="1">
    <location>
        <begin position="42"/>
        <end position="61"/>
    </location>
</feature>
<name>A0A371ET07_MUCPR</name>
<organism evidence="2 3">
    <name type="scientific">Mucuna pruriens</name>
    <name type="common">Velvet bean</name>
    <name type="synonym">Dolichos pruriens</name>
    <dbReference type="NCBI Taxonomy" id="157652"/>
    <lineage>
        <taxon>Eukaryota</taxon>
        <taxon>Viridiplantae</taxon>
        <taxon>Streptophyta</taxon>
        <taxon>Embryophyta</taxon>
        <taxon>Tracheophyta</taxon>
        <taxon>Spermatophyta</taxon>
        <taxon>Magnoliopsida</taxon>
        <taxon>eudicotyledons</taxon>
        <taxon>Gunneridae</taxon>
        <taxon>Pentapetalae</taxon>
        <taxon>rosids</taxon>
        <taxon>fabids</taxon>
        <taxon>Fabales</taxon>
        <taxon>Fabaceae</taxon>
        <taxon>Papilionoideae</taxon>
        <taxon>50 kb inversion clade</taxon>
        <taxon>NPAAA clade</taxon>
        <taxon>indigoferoid/millettioid clade</taxon>
        <taxon>Phaseoleae</taxon>
        <taxon>Mucuna</taxon>
    </lineage>
</organism>
<comment type="caution">
    <text evidence="2">The sequence shown here is derived from an EMBL/GenBank/DDBJ whole genome shotgun (WGS) entry which is preliminary data.</text>
</comment>
<protein>
    <submittedName>
        <fullName evidence="2">Uncharacterized protein</fullName>
    </submittedName>
</protein>
<keyword evidence="3" id="KW-1185">Reference proteome</keyword>
<dbReference type="AlphaFoldDB" id="A0A371ET07"/>
<evidence type="ECO:0000256" key="1">
    <source>
        <dbReference type="SAM" id="Phobius"/>
    </source>
</evidence>
<accession>A0A371ET07</accession>
<keyword evidence="1" id="KW-1133">Transmembrane helix</keyword>
<dbReference type="EMBL" id="QJKJ01012247">
    <property type="protein sequence ID" value="RDX69124.1"/>
    <property type="molecule type" value="Genomic_DNA"/>
</dbReference>
<feature type="non-terminal residue" evidence="2">
    <location>
        <position position="1"/>
    </location>
</feature>
<dbReference type="Proteomes" id="UP000257109">
    <property type="component" value="Unassembled WGS sequence"/>
</dbReference>
<reference evidence="2" key="1">
    <citation type="submission" date="2018-05" db="EMBL/GenBank/DDBJ databases">
        <title>Draft genome of Mucuna pruriens seed.</title>
        <authorList>
            <person name="Nnadi N.E."/>
            <person name="Vos R."/>
            <person name="Hasami M.H."/>
            <person name="Devisetty U.K."/>
            <person name="Aguiy J.C."/>
        </authorList>
    </citation>
    <scope>NUCLEOTIDE SEQUENCE [LARGE SCALE GENOMIC DNA]</scope>
    <source>
        <strain evidence="2">JCA_2017</strain>
    </source>
</reference>
<evidence type="ECO:0000313" key="3">
    <source>
        <dbReference type="Proteomes" id="UP000257109"/>
    </source>
</evidence>
<keyword evidence="1" id="KW-0812">Transmembrane</keyword>
<sequence length="118" mass="13539">MFMASERDPLNGMCHLTYCEKISQRFRHLHRVNGDKTIVHPYAYITFLACSTTLSNFILMVRKHKIDSSTVDVKRVTKISCTHGTAFNMPPRSSRTPGTLPKWLSWLCRLQNSIGNPQ</sequence>
<gene>
    <name evidence="2" type="ORF">CR513_51806</name>
</gene>
<keyword evidence="1" id="KW-0472">Membrane</keyword>
<evidence type="ECO:0000313" key="2">
    <source>
        <dbReference type="EMBL" id="RDX69124.1"/>
    </source>
</evidence>